<feature type="transmembrane region" description="Helical" evidence="5">
    <location>
        <begin position="6"/>
        <end position="24"/>
    </location>
</feature>
<organism evidence="6 7">
    <name type="scientific">Priestia megaterium</name>
    <name type="common">Bacillus megaterium</name>
    <dbReference type="NCBI Taxonomy" id="1404"/>
    <lineage>
        <taxon>Bacteria</taxon>
        <taxon>Bacillati</taxon>
        <taxon>Bacillota</taxon>
        <taxon>Bacilli</taxon>
        <taxon>Bacillales</taxon>
        <taxon>Bacillaceae</taxon>
        <taxon>Priestia</taxon>
    </lineage>
</organism>
<dbReference type="Proteomes" id="UP000256519">
    <property type="component" value="Unassembled WGS sequence"/>
</dbReference>
<feature type="transmembrane region" description="Helical" evidence="5">
    <location>
        <begin position="131"/>
        <end position="154"/>
    </location>
</feature>
<comment type="similarity">
    <text evidence="2">Belongs to the ZIP transporter (TC 2.A.5) family.</text>
</comment>
<feature type="transmembrane region" description="Helical" evidence="5">
    <location>
        <begin position="103"/>
        <end position="125"/>
    </location>
</feature>
<evidence type="ECO:0000313" key="7">
    <source>
        <dbReference type="Proteomes" id="UP000256519"/>
    </source>
</evidence>
<protein>
    <recommendedName>
        <fullName evidence="8">ZIP family metal transporter</fullName>
    </recommendedName>
</protein>
<keyword evidence="4" id="KW-0862">Zinc</keyword>
<evidence type="ECO:0000256" key="2">
    <source>
        <dbReference type="ARBA" id="ARBA00006939"/>
    </source>
</evidence>
<accession>A0A3D8XB41</accession>
<evidence type="ECO:0000256" key="4">
    <source>
        <dbReference type="ARBA" id="ARBA00022833"/>
    </source>
</evidence>
<dbReference type="GO" id="GO:0005886">
    <property type="term" value="C:plasma membrane"/>
    <property type="evidence" value="ECO:0007669"/>
    <property type="project" value="UniProtKB-SubCell"/>
</dbReference>
<dbReference type="AlphaFoldDB" id="A0A3D8XB41"/>
<proteinExistence type="inferred from homology"/>
<keyword evidence="5" id="KW-0812">Transmembrane</keyword>
<evidence type="ECO:0000256" key="5">
    <source>
        <dbReference type="SAM" id="Phobius"/>
    </source>
</evidence>
<feature type="transmembrane region" description="Helical" evidence="5">
    <location>
        <begin position="61"/>
        <end position="82"/>
    </location>
</feature>
<evidence type="ECO:0000256" key="1">
    <source>
        <dbReference type="ARBA" id="ARBA00004651"/>
    </source>
</evidence>
<comment type="caution">
    <text evidence="6">The sequence shown here is derived from an EMBL/GenBank/DDBJ whole genome shotgun (WGS) entry which is preliminary data.</text>
</comment>
<keyword evidence="5" id="KW-1133">Transmembrane helix</keyword>
<feature type="transmembrane region" description="Helical" evidence="5">
    <location>
        <begin position="166"/>
        <end position="185"/>
    </location>
</feature>
<dbReference type="GO" id="GO:0005385">
    <property type="term" value="F:zinc ion transmembrane transporter activity"/>
    <property type="evidence" value="ECO:0007669"/>
    <property type="project" value="TreeGrafter"/>
</dbReference>
<dbReference type="PANTHER" id="PTHR11040:SF211">
    <property type="entry name" value="ZINC TRANSPORTER ZIP11"/>
    <property type="match status" value="1"/>
</dbReference>
<evidence type="ECO:0000256" key="3">
    <source>
        <dbReference type="ARBA" id="ARBA00022475"/>
    </source>
</evidence>
<feature type="transmembrane region" description="Helical" evidence="5">
    <location>
        <begin position="223"/>
        <end position="241"/>
    </location>
</feature>
<feature type="transmembrane region" description="Helical" evidence="5">
    <location>
        <begin position="31"/>
        <end position="49"/>
    </location>
</feature>
<name>A0A3D8XB41_PRIMG</name>
<evidence type="ECO:0008006" key="8">
    <source>
        <dbReference type="Google" id="ProtNLM"/>
    </source>
</evidence>
<keyword evidence="3" id="KW-1003">Cell membrane</keyword>
<dbReference type="EMBL" id="PQWM01000006">
    <property type="protein sequence ID" value="RDZ18392.1"/>
    <property type="molecule type" value="Genomic_DNA"/>
</dbReference>
<sequence length="243" mass="25575">MIDALMWGGVSGSAVLIGAIIAIFVPLKKQLTAYIMAFGTGVLLGAAAYELIQDSVKEAGIIAASSGFLTGAGLFTILDMSLAKKGAHKRKRSNHLAPASSGLAIFIGTIMDAIPESLMIGASLIEQHHVSWLLVVSIFISNIPEGISGTSGLLKSQYNQKKIFSLWLSVFFISALCSWIGYLFLQDATPNMMGFIASFAGGGIIAMVASTMLPEAFEEGGPVIGFIASLGLLTSIILDYMSF</sequence>
<evidence type="ECO:0000313" key="6">
    <source>
        <dbReference type="EMBL" id="RDZ18392.1"/>
    </source>
</evidence>
<reference evidence="6" key="1">
    <citation type="journal article" date="2018" name="Appl. Environ. Microbiol.">
        <title>Antimicrobial susceptibility testing and tentative epidemiological cut-off values of five Bacillus species relevant for use as animal feed additives or for plant protection.</title>
        <authorList>
            <person name="Agerso Y."/>
            <person name="Stuer-Lauridsen B."/>
            <person name="Bjerre K."/>
            <person name="Jensen M.G."/>
            <person name="Johansen E."/>
            <person name="Bennedsen M."/>
            <person name="Brockmann E."/>
            <person name="Nielsen B."/>
        </authorList>
    </citation>
    <scope>NUCLEOTIDE SEQUENCE [LARGE SCALE GENOMIC DNA]</scope>
    <source>
        <strain evidence="6">CHCC20162</strain>
    </source>
</reference>
<gene>
    <name evidence="6" type="ORF">C3744_05855</name>
</gene>
<comment type="subcellular location">
    <subcellularLocation>
        <location evidence="1">Cell membrane</location>
        <topology evidence="1">Multi-pass membrane protein</topology>
    </subcellularLocation>
</comment>
<feature type="transmembrane region" description="Helical" evidence="5">
    <location>
        <begin position="191"/>
        <end position="211"/>
    </location>
</feature>
<dbReference type="PANTHER" id="PTHR11040">
    <property type="entry name" value="ZINC/IRON TRANSPORTER"/>
    <property type="match status" value="1"/>
</dbReference>
<dbReference type="RefSeq" id="WP_116072654.1">
    <property type="nucleotide sequence ID" value="NZ_CP187630.1"/>
</dbReference>
<keyword evidence="5" id="KW-0472">Membrane</keyword>